<accession>A0A8J5M6A2</accession>
<gene>
    <name evidence="1" type="ORF">ZIOFF_008032</name>
</gene>
<dbReference type="OrthoDB" id="1045822at2759"/>
<comment type="caution">
    <text evidence="1">The sequence shown here is derived from an EMBL/GenBank/DDBJ whole genome shotgun (WGS) entry which is preliminary data.</text>
</comment>
<dbReference type="EMBL" id="JACMSC010000002">
    <property type="protein sequence ID" value="KAG6534148.1"/>
    <property type="molecule type" value="Genomic_DNA"/>
</dbReference>
<name>A0A8J5M6A2_ZINOF</name>
<dbReference type="InterPro" id="IPR006461">
    <property type="entry name" value="PLAC_motif_containing"/>
</dbReference>
<proteinExistence type="predicted"/>
<dbReference type="Pfam" id="PF04749">
    <property type="entry name" value="PLAC8"/>
    <property type="match status" value="1"/>
</dbReference>
<dbReference type="PANTHER" id="PTHR15907">
    <property type="entry name" value="DUF614 FAMILY PROTEIN-RELATED"/>
    <property type="match status" value="1"/>
</dbReference>
<evidence type="ECO:0000313" key="1">
    <source>
        <dbReference type="EMBL" id="KAG6534148.1"/>
    </source>
</evidence>
<organism evidence="1 2">
    <name type="scientific">Zingiber officinale</name>
    <name type="common">Ginger</name>
    <name type="synonym">Amomum zingiber</name>
    <dbReference type="NCBI Taxonomy" id="94328"/>
    <lineage>
        <taxon>Eukaryota</taxon>
        <taxon>Viridiplantae</taxon>
        <taxon>Streptophyta</taxon>
        <taxon>Embryophyta</taxon>
        <taxon>Tracheophyta</taxon>
        <taxon>Spermatophyta</taxon>
        <taxon>Magnoliopsida</taxon>
        <taxon>Liliopsida</taxon>
        <taxon>Zingiberales</taxon>
        <taxon>Zingiberaceae</taxon>
        <taxon>Zingiber</taxon>
    </lineage>
</organism>
<reference evidence="1 2" key="1">
    <citation type="submission" date="2020-08" db="EMBL/GenBank/DDBJ databases">
        <title>Plant Genome Project.</title>
        <authorList>
            <person name="Zhang R.-G."/>
        </authorList>
    </citation>
    <scope>NUCLEOTIDE SEQUENCE [LARGE SCALE GENOMIC DNA]</scope>
    <source>
        <tissue evidence="1">Rhizome</tissue>
    </source>
</reference>
<dbReference type="AlphaFoldDB" id="A0A8J5M6A2"/>
<protein>
    <submittedName>
        <fullName evidence="1">Uncharacterized protein</fullName>
    </submittedName>
</protein>
<evidence type="ECO:0000313" key="2">
    <source>
        <dbReference type="Proteomes" id="UP000734854"/>
    </source>
</evidence>
<dbReference type="Proteomes" id="UP000734854">
    <property type="component" value="Unassembled WGS sequence"/>
</dbReference>
<sequence length="176" mass="19062">MYPSHPYNKHGITAGIPAPVPPPPQHAALPSRGSHTVPWSTGLCHCMDDPGNCLMTCFCPCITFGEIADIVDEGGCSCVASGAAYAALCFTGAACFYSYCYRSKLRGRYDISEGPAPDFLVHCCCEACALCQEHRELRRKGFDMGIGWKANAERQRRGMMMEPVMGAPAMRGGMTR</sequence>
<keyword evidence="2" id="KW-1185">Reference proteome</keyword>
<dbReference type="NCBIfam" id="TIGR01571">
    <property type="entry name" value="A_thal_Cys_rich"/>
    <property type="match status" value="1"/>
</dbReference>